<evidence type="ECO:0000256" key="1">
    <source>
        <dbReference type="ARBA" id="ARBA00007381"/>
    </source>
</evidence>
<dbReference type="InterPro" id="IPR018181">
    <property type="entry name" value="Heat_shock_70_CS"/>
</dbReference>
<accession>A0ABX5YRU8</accession>
<keyword evidence="2 4" id="KW-0547">Nucleotide-binding</keyword>
<protein>
    <submittedName>
        <fullName evidence="5">Chaperone protein DnaK</fullName>
    </submittedName>
</protein>
<evidence type="ECO:0000256" key="2">
    <source>
        <dbReference type="ARBA" id="ARBA00022741"/>
    </source>
</evidence>
<proteinExistence type="inferred from homology"/>
<dbReference type="Proteomes" id="UP000322887">
    <property type="component" value="Chromosome"/>
</dbReference>
<evidence type="ECO:0000256" key="3">
    <source>
        <dbReference type="ARBA" id="ARBA00022840"/>
    </source>
</evidence>
<keyword evidence="3 4" id="KW-0067">ATP-binding</keyword>
<evidence type="ECO:0000313" key="6">
    <source>
        <dbReference type="Proteomes" id="UP000322887"/>
    </source>
</evidence>
<dbReference type="InterPro" id="IPR043129">
    <property type="entry name" value="ATPase_NBD"/>
</dbReference>
<dbReference type="Gene3D" id="3.90.640.10">
    <property type="entry name" value="Actin, Chain A, domain 4"/>
    <property type="match status" value="1"/>
</dbReference>
<dbReference type="PRINTS" id="PR00301">
    <property type="entry name" value="HEATSHOCK70"/>
</dbReference>
<evidence type="ECO:0000256" key="4">
    <source>
        <dbReference type="RuleBase" id="RU003322"/>
    </source>
</evidence>
<dbReference type="GeneID" id="98648603"/>
<dbReference type="PROSITE" id="PS01036">
    <property type="entry name" value="HSP70_3"/>
    <property type="match status" value="1"/>
</dbReference>
<dbReference type="RefSeq" id="WP_002646729.1">
    <property type="nucleotide sequence ID" value="NZ_CP042910.1"/>
</dbReference>
<keyword evidence="6" id="KW-1185">Reference proteome</keyword>
<comment type="similarity">
    <text evidence="1 4">Belongs to the heat shock protein 70 family.</text>
</comment>
<gene>
    <name evidence="5" type="primary">dnaK_5</name>
    <name evidence="5" type="ORF">GmarT_41230</name>
</gene>
<sequence length="557" mass="60927">MNENTIFGIDLGTTYSCISYIDEHGQPVVVQNNEGDLTTPSVVFFEDMENVVVGKAAKDAIRTDADRVVSKVKREMGNSDWRFDLDGKEYRPEEVSALILKKIVDDATLTTGKTISEVVITCPAYFGSRQKEATKKAGEIAGLNVRYVIPEPTAAAIAYGEEQENDDTVLVYDLGGGTFDITLVDVKKGALTVLSTDGDAELGGFNWDTELAQFLAQKVAEETGESVDDILGDGEFYADLLLMAEEAKRTLSTRETAKQVLLYGGERIKTEVTRDEFNDLTRHLLDRTIEITKTVFERAESNTSLPVPKRILLVGGSTYMPQVKQRIEQEFPGLDIRQQDPNQIVAKGAAIFGLKMVLEDKAIEIFNEGSSESPTSTLVEMDEDAKNEALAEAGKIIGLAPTAAVDLGSKLITNVTSRSFGLRAYNELNQVIVSNMIHVDDQLPRTVQREFYTMEEGQSSVEIALLENEIRTSENDTDVDETSCIALEQAILDLGGPFPKGSPIGVTFKLSPDGILQVIAEHLDTGRSIPIERKVEGLMSDDEVSEAKSKMTGLAVS</sequence>
<dbReference type="SUPFAM" id="SSF53067">
    <property type="entry name" value="Actin-like ATPase domain"/>
    <property type="match status" value="2"/>
</dbReference>
<evidence type="ECO:0000313" key="5">
    <source>
        <dbReference type="EMBL" id="QEG18237.1"/>
    </source>
</evidence>
<dbReference type="Gene3D" id="2.60.34.10">
    <property type="entry name" value="Substrate Binding Domain Of DNAk, Chain A, domain 1"/>
    <property type="match status" value="1"/>
</dbReference>
<dbReference type="Gene3D" id="3.30.420.40">
    <property type="match status" value="2"/>
</dbReference>
<name>A0ABX5YRU8_9PLAN</name>
<dbReference type="Pfam" id="PF00012">
    <property type="entry name" value="HSP70"/>
    <property type="match status" value="2"/>
</dbReference>
<organism evidence="5 6">
    <name type="scientific">Gimesia maris</name>
    <dbReference type="NCBI Taxonomy" id="122"/>
    <lineage>
        <taxon>Bacteria</taxon>
        <taxon>Pseudomonadati</taxon>
        <taxon>Planctomycetota</taxon>
        <taxon>Planctomycetia</taxon>
        <taxon>Planctomycetales</taxon>
        <taxon>Planctomycetaceae</taxon>
        <taxon>Gimesia</taxon>
    </lineage>
</organism>
<dbReference type="CDD" id="cd24029">
    <property type="entry name" value="ASKHA_NBD_HSP70_DnaK_HscA_HscC"/>
    <property type="match status" value="1"/>
</dbReference>
<dbReference type="PROSITE" id="PS00297">
    <property type="entry name" value="HSP70_1"/>
    <property type="match status" value="1"/>
</dbReference>
<dbReference type="SUPFAM" id="SSF100920">
    <property type="entry name" value="Heat shock protein 70kD (HSP70), peptide-binding domain"/>
    <property type="match status" value="1"/>
</dbReference>
<dbReference type="PROSITE" id="PS00329">
    <property type="entry name" value="HSP70_2"/>
    <property type="match status" value="1"/>
</dbReference>
<dbReference type="EMBL" id="CP042910">
    <property type="protein sequence ID" value="QEG18237.1"/>
    <property type="molecule type" value="Genomic_DNA"/>
</dbReference>
<dbReference type="PANTHER" id="PTHR19375">
    <property type="entry name" value="HEAT SHOCK PROTEIN 70KDA"/>
    <property type="match status" value="1"/>
</dbReference>
<dbReference type="InterPro" id="IPR029047">
    <property type="entry name" value="HSP70_peptide-bd_sf"/>
</dbReference>
<reference evidence="5 6" key="1">
    <citation type="submission" date="2019-08" db="EMBL/GenBank/DDBJ databases">
        <title>Deep-cultivation of Planctomycetes and their phenomic and genomic characterization uncovers novel biology.</title>
        <authorList>
            <person name="Wiegand S."/>
            <person name="Jogler M."/>
            <person name="Boedeker C."/>
            <person name="Pinto D."/>
            <person name="Vollmers J."/>
            <person name="Rivas-Marin E."/>
            <person name="Kohn T."/>
            <person name="Peeters S.H."/>
            <person name="Heuer A."/>
            <person name="Rast P."/>
            <person name="Oberbeckmann S."/>
            <person name="Bunk B."/>
            <person name="Jeske O."/>
            <person name="Meyerdierks A."/>
            <person name="Storesund J.E."/>
            <person name="Kallscheuer N."/>
            <person name="Luecker S."/>
            <person name="Lage O.M."/>
            <person name="Pohl T."/>
            <person name="Merkel B.J."/>
            <person name="Hornburger P."/>
            <person name="Mueller R.-W."/>
            <person name="Bruemmer F."/>
            <person name="Labrenz M."/>
            <person name="Spormann A.M."/>
            <person name="Op den Camp H."/>
            <person name="Overmann J."/>
            <person name="Amann R."/>
            <person name="Jetten M.S.M."/>
            <person name="Mascher T."/>
            <person name="Medema M.H."/>
            <person name="Devos D.P."/>
            <person name="Kaster A.-K."/>
            <person name="Ovreas L."/>
            <person name="Rohde M."/>
            <person name="Galperin M.Y."/>
            <person name="Jogler C."/>
        </authorList>
    </citation>
    <scope>NUCLEOTIDE SEQUENCE [LARGE SCALE GENOMIC DNA]</scope>
    <source>
        <strain evidence="5 6">DSM 8797</strain>
    </source>
</reference>
<dbReference type="InterPro" id="IPR013126">
    <property type="entry name" value="Hsp_70_fam"/>
</dbReference>